<gene>
    <name evidence="4" type="ORF">IB75_13910</name>
</gene>
<reference evidence="4 5" key="1">
    <citation type="submission" date="2014-07" db="EMBL/GenBank/DDBJ databases">
        <title>Comparative analysis of Nitrosococcus oceani genome inventories of strains from Pacific and Atlantic gyres.</title>
        <authorList>
            <person name="Lim C.K."/>
            <person name="Wang L."/>
            <person name="Sayavedra-Soto L.A."/>
            <person name="Klotz M.G."/>
        </authorList>
    </citation>
    <scope>NUCLEOTIDE SEQUENCE [LARGE SCALE GENOMIC DNA]</scope>
    <source>
        <strain evidence="4 5">C-27</strain>
    </source>
</reference>
<accession>A0A0E2Z4M3</accession>
<dbReference type="AlphaFoldDB" id="A0A0E2Z4M3"/>
<dbReference type="GO" id="GO:0005737">
    <property type="term" value="C:cytoplasm"/>
    <property type="evidence" value="ECO:0007669"/>
    <property type="project" value="TreeGrafter"/>
</dbReference>
<proteinExistence type="inferred from homology"/>
<dbReference type="GO" id="GO:0004719">
    <property type="term" value="F:protein-L-isoaspartate (D-aspartate) O-methyltransferase activity"/>
    <property type="evidence" value="ECO:0007669"/>
    <property type="project" value="InterPro"/>
</dbReference>
<keyword evidence="4" id="KW-0489">Methyltransferase</keyword>
<dbReference type="SUPFAM" id="SSF53335">
    <property type="entry name" value="S-adenosyl-L-methionine-dependent methyltransferases"/>
    <property type="match status" value="1"/>
</dbReference>
<dbReference type="EMBL" id="JPGN01000079">
    <property type="protein sequence ID" value="KFI18495.1"/>
    <property type="molecule type" value="Genomic_DNA"/>
</dbReference>
<dbReference type="InterPro" id="IPR029063">
    <property type="entry name" value="SAM-dependent_MTases_sf"/>
</dbReference>
<evidence type="ECO:0000256" key="1">
    <source>
        <dbReference type="ARBA" id="ARBA00005369"/>
    </source>
</evidence>
<evidence type="ECO:0000256" key="3">
    <source>
        <dbReference type="ARBA" id="ARBA00030757"/>
    </source>
</evidence>
<keyword evidence="4" id="KW-0808">Transferase</keyword>
<dbReference type="Proteomes" id="UP000028839">
    <property type="component" value="Unassembled WGS sequence"/>
</dbReference>
<dbReference type="PANTHER" id="PTHR11579">
    <property type="entry name" value="PROTEIN-L-ISOASPARTATE O-METHYLTRANSFERASE"/>
    <property type="match status" value="1"/>
</dbReference>
<evidence type="ECO:0000313" key="5">
    <source>
        <dbReference type="Proteomes" id="UP000028839"/>
    </source>
</evidence>
<dbReference type="Pfam" id="PF01135">
    <property type="entry name" value="PCMT"/>
    <property type="match status" value="1"/>
</dbReference>
<name>A0A0E2Z4M3_9GAMM</name>
<comment type="caution">
    <text evidence="4">The sequence shown here is derived from an EMBL/GenBank/DDBJ whole genome shotgun (WGS) entry which is preliminary data.</text>
</comment>
<sequence>MNLEQARVNMVEQQIRPWEVLDQRVLDRLAAVLREDFVPPAFRKLAYADVQIPLGQGQVMLPPIIEGRLLQALDLKESESVLEIGTGTGYLTTVMAGLAGHVISVDIFPELRRFPEQLLANISLEVGDAARGWSKGGPFDAIAITGALPDLPRAFLETLKPGGRLFAILGRAPAMEAVLITRVGEQEWSREGLFETVIPLLLNSESKPKFVF</sequence>
<protein>
    <recommendedName>
        <fullName evidence="2">Protein-L-isoaspartate O-methyltransferase</fullName>
    </recommendedName>
    <alternativeName>
        <fullName evidence="3">Protein L-isoaspartyl methyltransferase</fullName>
    </alternativeName>
</protein>
<dbReference type="GO" id="GO:0032259">
    <property type="term" value="P:methylation"/>
    <property type="evidence" value="ECO:0007669"/>
    <property type="project" value="UniProtKB-KW"/>
</dbReference>
<dbReference type="Gene3D" id="3.40.50.150">
    <property type="entry name" value="Vaccinia Virus protein VP39"/>
    <property type="match status" value="1"/>
</dbReference>
<dbReference type="HOGENOM" id="CLU_055432_2_1_6"/>
<evidence type="ECO:0000256" key="2">
    <source>
        <dbReference type="ARBA" id="ARBA00013346"/>
    </source>
</evidence>
<dbReference type="InterPro" id="IPR000682">
    <property type="entry name" value="PCMT"/>
</dbReference>
<organism evidence="4 5">
    <name type="scientific">Nitrosococcus oceani C-27</name>
    <dbReference type="NCBI Taxonomy" id="314279"/>
    <lineage>
        <taxon>Bacteria</taxon>
        <taxon>Pseudomonadati</taxon>
        <taxon>Pseudomonadota</taxon>
        <taxon>Gammaproteobacteria</taxon>
        <taxon>Chromatiales</taxon>
        <taxon>Chromatiaceae</taxon>
        <taxon>Nitrosococcus</taxon>
    </lineage>
</organism>
<dbReference type="CDD" id="cd02440">
    <property type="entry name" value="AdoMet_MTases"/>
    <property type="match status" value="1"/>
</dbReference>
<evidence type="ECO:0000313" key="4">
    <source>
        <dbReference type="EMBL" id="KFI18495.1"/>
    </source>
</evidence>
<dbReference type="OrthoDB" id="9810066at2"/>
<comment type="similarity">
    <text evidence="1">Belongs to the methyltransferase superfamily. L-isoaspartyl/D-aspartyl protein methyltransferase family.</text>
</comment>
<dbReference type="PANTHER" id="PTHR11579:SF18">
    <property type="entry name" value="PROTEIN-L-ISOASPARTATE O-METHYLTRANSFERASE"/>
    <property type="match status" value="1"/>
</dbReference>